<dbReference type="InterPro" id="IPR023559">
    <property type="entry name" value="Flagellar_FlhD"/>
</dbReference>
<feature type="disulfide bond" description="Interchain" evidence="9">
    <location>
        <position position="80"/>
    </location>
</feature>
<dbReference type="Gene3D" id="1.10.4000.10">
    <property type="entry name" value="Flagellar transcriptional activator FlhD"/>
    <property type="match status" value="1"/>
</dbReference>
<reference evidence="10 11" key="1">
    <citation type="submission" date="2019-07" db="EMBL/GenBank/DDBJ databases">
        <title>Tepidimonas taiwanensis I1-1 draft genome.</title>
        <authorList>
            <person name="Da Costa M.S."/>
            <person name="Froufe H.J.C."/>
            <person name="Egas C."/>
            <person name="Albuquerque L."/>
        </authorList>
    </citation>
    <scope>NUCLEOTIDE SEQUENCE [LARGE SCALE GENOMIC DNA]</scope>
    <source>
        <strain evidence="10 11">I1-1</strain>
    </source>
</reference>
<comment type="subcellular location">
    <subcellularLocation>
        <location evidence="9">Cytoplasm</location>
    </subcellularLocation>
</comment>
<evidence type="ECO:0000313" key="11">
    <source>
        <dbReference type="Proteomes" id="UP000317763"/>
    </source>
</evidence>
<keyword evidence="10" id="KW-0966">Cell projection</keyword>
<evidence type="ECO:0000256" key="5">
    <source>
        <dbReference type="ARBA" id="ARBA00023157"/>
    </source>
</evidence>
<comment type="function">
    <text evidence="8 9">Functions in complex with FlhC as a master transcriptional regulator that regulates transcription of several flagellar and non-flagellar operons by binding to their promoter region. Activates expression of class 2 flagellar genes, including fliA, which is a flagellum-specific sigma factor that turns on the class 3 genes. Also regulates genes whose products function in a variety of physiological pathways.</text>
</comment>
<evidence type="ECO:0000256" key="7">
    <source>
        <dbReference type="ARBA" id="ARBA00023163"/>
    </source>
</evidence>
<gene>
    <name evidence="9 10" type="primary">flhD</name>
    <name evidence="10" type="ORF">Ttaiw_02586</name>
</gene>
<dbReference type="HAMAP" id="MF_00725">
    <property type="entry name" value="FlhD"/>
    <property type="match status" value="1"/>
</dbReference>
<keyword evidence="5 9" id="KW-1015">Disulfide bond</keyword>
<sequence length="125" mass="13537">MTATATLSTTPALTDAEREQLLADIREANLTYLMLAQRLIRADKAEATFRLGLSEASVDLLAALSPAQLIKLASQNTLLCRFQADDEMVFALLTSRHAPQRSVGETAQRLHANILMASRLAEAAA</sequence>
<name>A0A554WY16_9BURK</name>
<dbReference type="GO" id="GO:0045893">
    <property type="term" value="P:positive regulation of DNA-templated transcription"/>
    <property type="evidence" value="ECO:0007669"/>
    <property type="project" value="InterPro"/>
</dbReference>
<dbReference type="InterPro" id="IPR036194">
    <property type="entry name" value="FlhD_sf"/>
</dbReference>
<dbReference type="OrthoDB" id="5298036at2"/>
<dbReference type="SUPFAM" id="SSF63592">
    <property type="entry name" value="Flagellar transcriptional activator FlhD"/>
    <property type="match status" value="1"/>
</dbReference>
<dbReference type="RefSeq" id="WP_052231690.1">
    <property type="nucleotide sequence ID" value="NZ_CP083911.1"/>
</dbReference>
<dbReference type="EMBL" id="VJOM01000056">
    <property type="protein sequence ID" value="TSE28474.1"/>
    <property type="molecule type" value="Genomic_DNA"/>
</dbReference>
<comment type="domain">
    <text evidence="9">The C-terminal region contains a putative helix-turn-helix (HTH) motif, suggesting that this region may bind DNA.</text>
</comment>
<keyword evidence="11" id="KW-1185">Reference proteome</keyword>
<keyword evidence="1 9" id="KW-0963">Cytoplasm</keyword>
<evidence type="ECO:0000256" key="4">
    <source>
        <dbReference type="ARBA" id="ARBA00023125"/>
    </source>
</evidence>
<dbReference type="GO" id="GO:1902208">
    <property type="term" value="P:regulation of bacterial-type flagellum assembly"/>
    <property type="evidence" value="ECO:0007669"/>
    <property type="project" value="UniProtKB-UniRule"/>
</dbReference>
<protein>
    <recommendedName>
        <fullName evidence="9">Flagellar transcriptional regulator FlhD</fullName>
    </recommendedName>
</protein>
<keyword evidence="4 9" id="KW-0238">DNA-binding</keyword>
<evidence type="ECO:0000256" key="2">
    <source>
        <dbReference type="ARBA" id="ARBA00022795"/>
    </source>
</evidence>
<evidence type="ECO:0000256" key="3">
    <source>
        <dbReference type="ARBA" id="ARBA00023015"/>
    </source>
</evidence>
<evidence type="ECO:0000256" key="6">
    <source>
        <dbReference type="ARBA" id="ARBA00023159"/>
    </source>
</evidence>
<dbReference type="NCBIfam" id="NF002783">
    <property type="entry name" value="PRK02909.1-1"/>
    <property type="match status" value="1"/>
</dbReference>
<dbReference type="Pfam" id="PF05247">
    <property type="entry name" value="FlhD"/>
    <property type="match status" value="1"/>
</dbReference>
<dbReference type="Proteomes" id="UP000317763">
    <property type="component" value="Unassembled WGS sequence"/>
</dbReference>
<dbReference type="AlphaFoldDB" id="A0A554WY16"/>
<comment type="caution">
    <text evidence="10">The sequence shown here is derived from an EMBL/GenBank/DDBJ whole genome shotgun (WGS) entry which is preliminary data.</text>
</comment>
<evidence type="ECO:0000256" key="8">
    <source>
        <dbReference type="ARBA" id="ARBA00025431"/>
    </source>
</evidence>
<comment type="subunit">
    <text evidence="9">Homodimer; disulfide-linked. Forms a heterohexamer composed of two FlhC and four FlhD subunits. Each FlhC binds a FlhD dimer, forming a heterotrimer, and a hexamer assembles by dimerization of two heterotrimers.</text>
</comment>
<dbReference type="GO" id="GO:0044780">
    <property type="term" value="P:bacterial-type flagellum assembly"/>
    <property type="evidence" value="ECO:0007669"/>
    <property type="project" value="InterPro"/>
</dbReference>
<evidence type="ECO:0000256" key="9">
    <source>
        <dbReference type="HAMAP-Rule" id="MF_00725"/>
    </source>
</evidence>
<comment type="similarity">
    <text evidence="9">Belongs to the FlhD family.</text>
</comment>
<organism evidence="10 11">
    <name type="scientific">Tepidimonas taiwanensis</name>
    <dbReference type="NCBI Taxonomy" id="307486"/>
    <lineage>
        <taxon>Bacteria</taxon>
        <taxon>Pseudomonadati</taxon>
        <taxon>Pseudomonadota</taxon>
        <taxon>Betaproteobacteria</taxon>
        <taxon>Burkholderiales</taxon>
        <taxon>Tepidimonas</taxon>
    </lineage>
</organism>
<keyword evidence="10" id="KW-0282">Flagellum</keyword>
<keyword evidence="7 9" id="KW-0804">Transcription</keyword>
<evidence type="ECO:0000313" key="10">
    <source>
        <dbReference type="EMBL" id="TSE28474.1"/>
    </source>
</evidence>
<dbReference type="STRING" id="307486.GCA_000807215_02689"/>
<evidence type="ECO:0000256" key="1">
    <source>
        <dbReference type="ARBA" id="ARBA00022490"/>
    </source>
</evidence>
<accession>A0A554WY16</accession>
<keyword evidence="3 9" id="KW-0805">Transcription regulation</keyword>
<keyword evidence="2 9" id="KW-1005">Bacterial flagellum biogenesis</keyword>
<keyword evidence="10" id="KW-0969">Cilium</keyword>
<dbReference type="GO" id="GO:0003677">
    <property type="term" value="F:DNA binding"/>
    <property type="evidence" value="ECO:0007669"/>
    <property type="project" value="UniProtKB-UniRule"/>
</dbReference>
<proteinExistence type="inferred from homology"/>
<dbReference type="GO" id="GO:0005737">
    <property type="term" value="C:cytoplasm"/>
    <property type="evidence" value="ECO:0007669"/>
    <property type="project" value="UniProtKB-SubCell"/>
</dbReference>
<keyword evidence="6 9" id="KW-0010">Activator</keyword>